<keyword evidence="1" id="KW-1133">Transmembrane helix</keyword>
<proteinExistence type="predicted"/>
<protein>
    <submittedName>
        <fullName evidence="2">DUF6185 family protein</fullName>
    </submittedName>
</protein>
<reference evidence="2" key="1">
    <citation type="submission" date="2021-12" db="EMBL/GenBank/DDBJ databases">
        <authorList>
            <person name="Lee J.-H."/>
            <person name="Kim S.-B."/>
        </authorList>
    </citation>
    <scope>NUCLEOTIDE SEQUENCE</scope>
    <source>
        <strain evidence="2">NR30</strain>
    </source>
</reference>
<keyword evidence="1" id="KW-0472">Membrane</keyword>
<organism evidence="2 3">
    <name type="scientific">Streptomyces guryensis</name>
    <dbReference type="NCBI Taxonomy" id="2886947"/>
    <lineage>
        <taxon>Bacteria</taxon>
        <taxon>Bacillati</taxon>
        <taxon>Actinomycetota</taxon>
        <taxon>Actinomycetes</taxon>
        <taxon>Kitasatosporales</taxon>
        <taxon>Streptomycetaceae</taxon>
        <taxon>Streptomyces</taxon>
    </lineage>
</organism>
<evidence type="ECO:0000313" key="3">
    <source>
        <dbReference type="Proteomes" id="UP001108029"/>
    </source>
</evidence>
<gene>
    <name evidence="2" type="ORF">LJ657_43700</name>
</gene>
<feature type="transmembrane region" description="Helical" evidence="1">
    <location>
        <begin position="40"/>
        <end position="61"/>
    </location>
</feature>
<evidence type="ECO:0000256" key="1">
    <source>
        <dbReference type="SAM" id="Phobius"/>
    </source>
</evidence>
<dbReference type="Proteomes" id="UP001108029">
    <property type="component" value="Unassembled WGS sequence"/>
</dbReference>
<dbReference type="EMBL" id="JAJSBI010000039">
    <property type="protein sequence ID" value="MCD9880344.1"/>
    <property type="molecule type" value="Genomic_DNA"/>
</dbReference>
<dbReference type="Pfam" id="PF19683">
    <property type="entry name" value="DUF6185"/>
    <property type="match status" value="1"/>
</dbReference>
<comment type="caution">
    <text evidence="2">The sequence shown here is derived from an EMBL/GenBank/DDBJ whole genome shotgun (WGS) entry which is preliminary data.</text>
</comment>
<keyword evidence="3" id="KW-1185">Reference proteome</keyword>
<evidence type="ECO:0000313" key="2">
    <source>
        <dbReference type="EMBL" id="MCD9880344.1"/>
    </source>
</evidence>
<keyword evidence="1" id="KW-0812">Transmembrane</keyword>
<dbReference type="InterPro" id="IPR046176">
    <property type="entry name" value="DUF6185"/>
</dbReference>
<name>A0A9Q3VXG8_9ACTN</name>
<dbReference type="AlphaFoldDB" id="A0A9Q3VXG8"/>
<accession>A0A9Q3VXG8</accession>
<sequence length="73" mass="8155">MLVVLTVTGIALDLDTFSGERRYWQSRLGLLLSVSQMRYYSLQVAYLIAQVIAVISIWQFFAEPTVMPAAGGK</sequence>